<keyword evidence="3" id="KW-1185">Reference proteome</keyword>
<dbReference type="Pfam" id="PF13671">
    <property type="entry name" value="AAA_33"/>
    <property type="match status" value="1"/>
</dbReference>
<sequence length="184" mass="20249">MAEMALREARPDPVGKSDDRRVHKPRIEALHPAFPHGREAYWVIDPGGLRRPGSAATAYSPIRDAPGRRTARMPILTLFCGLPGAGKTTRAKRLEQAGRGVRLCTDDWQGPLGLPRADTDFHDRLQRWLYDHAMTLLLTGCDVILEDGLWMQRSGSGPSPMHAPPARKSTSTSSTCPWRSCGTA</sequence>
<comment type="caution">
    <text evidence="2">The sequence shown here is derived from an EMBL/GenBank/DDBJ whole genome shotgun (WGS) entry which is preliminary data.</text>
</comment>
<dbReference type="Gene3D" id="3.40.50.300">
    <property type="entry name" value="P-loop containing nucleotide triphosphate hydrolases"/>
    <property type="match status" value="1"/>
</dbReference>
<dbReference type="SUPFAM" id="SSF52540">
    <property type="entry name" value="P-loop containing nucleoside triphosphate hydrolases"/>
    <property type="match status" value="1"/>
</dbReference>
<accession>A0ABN2L3E3</accession>
<reference evidence="2 3" key="1">
    <citation type="journal article" date="2019" name="Int. J. Syst. Evol. Microbiol.">
        <title>The Global Catalogue of Microorganisms (GCM) 10K type strain sequencing project: providing services to taxonomists for standard genome sequencing and annotation.</title>
        <authorList>
            <consortium name="The Broad Institute Genomics Platform"/>
            <consortium name="The Broad Institute Genome Sequencing Center for Infectious Disease"/>
            <person name="Wu L."/>
            <person name="Ma J."/>
        </authorList>
    </citation>
    <scope>NUCLEOTIDE SEQUENCE [LARGE SCALE GENOMIC DNA]</scope>
    <source>
        <strain evidence="2 3">JCM 15591</strain>
    </source>
</reference>
<feature type="region of interest" description="Disordered" evidence="1">
    <location>
        <begin position="154"/>
        <end position="184"/>
    </location>
</feature>
<evidence type="ECO:0000313" key="2">
    <source>
        <dbReference type="EMBL" id="GAA1773865.1"/>
    </source>
</evidence>
<gene>
    <name evidence="2" type="ORF">GCM10009810_33680</name>
</gene>
<dbReference type="EMBL" id="BAAAPN010000100">
    <property type="protein sequence ID" value="GAA1773865.1"/>
    <property type="molecule type" value="Genomic_DNA"/>
</dbReference>
<feature type="region of interest" description="Disordered" evidence="1">
    <location>
        <begin position="1"/>
        <end position="23"/>
    </location>
</feature>
<name>A0ABN2L3E3_9MICO</name>
<proteinExistence type="predicted"/>
<evidence type="ECO:0000313" key="3">
    <source>
        <dbReference type="Proteomes" id="UP001501475"/>
    </source>
</evidence>
<protein>
    <recommendedName>
        <fullName evidence="4">ATP-binding protein</fullName>
    </recommendedName>
</protein>
<evidence type="ECO:0008006" key="4">
    <source>
        <dbReference type="Google" id="ProtNLM"/>
    </source>
</evidence>
<organism evidence="2 3">
    <name type="scientific">Nostocoides vanveenii</name>
    <dbReference type="NCBI Taxonomy" id="330835"/>
    <lineage>
        <taxon>Bacteria</taxon>
        <taxon>Bacillati</taxon>
        <taxon>Actinomycetota</taxon>
        <taxon>Actinomycetes</taxon>
        <taxon>Micrococcales</taxon>
        <taxon>Intrasporangiaceae</taxon>
        <taxon>Nostocoides</taxon>
    </lineage>
</organism>
<dbReference type="Proteomes" id="UP001501475">
    <property type="component" value="Unassembled WGS sequence"/>
</dbReference>
<dbReference type="InterPro" id="IPR027417">
    <property type="entry name" value="P-loop_NTPase"/>
</dbReference>
<feature type="compositionally biased region" description="Polar residues" evidence="1">
    <location>
        <begin position="168"/>
        <end position="184"/>
    </location>
</feature>
<evidence type="ECO:0000256" key="1">
    <source>
        <dbReference type="SAM" id="MobiDB-lite"/>
    </source>
</evidence>